<evidence type="ECO:0000256" key="1">
    <source>
        <dbReference type="ARBA" id="ARBA00022884"/>
    </source>
</evidence>
<evidence type="ECO:0000259" key="4">
    <source>
        <dbReference type="PROSITE" id="PS50137"/>
    </source>
</evidence>
<accession>A0ABD0ZVH1</accession>
<dbReference type="PANTHER" id="PTHR46205">
    <property type="entry name" value="LOQUACIOUS, ISOFORM B"/>
    <property type="match status" value="1"/>
</dbReference>
<evidence type="ECO:0000313" key="6">
    <source>
        <dbReference type="EMBL" id="KAL1205555.1"/>
    </source>
</evidence>
<protein>
    <submittedName>
        <fullName evidence="5">Ribonuclease 3-like protein 1</fullName>
    </submittedName>
</protein>
<keyword evidence="7" id="KW-1185">Reference proteome</keyword>
<evidence type="ECO:0000256" key="2">
    <source>
        <dbReference type="PROSITE-ProRule" id="PRU00266"/>
    </source>
</evidence>
<dbReference type="Pfam" id="PF14709">
    <property type="entry name" value="DND1_DSRM"/>
    <property type="match status" value="1"/>
</dbReference>
<dbReference type="PROSITE" id="PS50137">
    <property type="entry name" value="DS_RBD"/>
    <property type="match status" value="1"/>
</dbReference>
<reference evidence="5 7" key="1">
    <citation type="submission" date="2024-04" db="EMBL/GenBank/DDBJ databases">
        <title>Genome assembly C_amara_ONT_v2.</title>
        <authorList>
            <person name="Yant L."/>
            <person name="Moore C."/>
            <person name="Slenker M."/>
        </authorList>
    </citation>
    <scope>NUCLEOTIDE SEQUENCE [LARGE SCALE GENOMIC DNA]</scope>
    <source>
        <tissue evidence="5">Leaf</tissue>
    </source>
</reference>
<sequence length="202" mass="23309">MEDHDTKQIRKNPIISLKEIPPLDPSSIPIHSSLKPRRMMEPINVAKQRYEEKSKLKLKKVHEVEEDKAISSFSNIQIDPNSTRSVISITQEKKLVPIPEENTKTKFKDEPKKGSAKSVLHERCASKRWRPPVYDCCKVEGPCHMRLFTYKVVVEIRDSSGKTVLECFGDPKRKKKAATEHAAEGALWYLEHVRRNQTKPQQ</sequence>
<evidence type="ECO:0000313" key="5">
    <source>
        <dbReference type="EMBL" id="KAL1198605.1"/>
    </source>
</evidence>
<dbReference type="InterPro" id="IPR014720">
    <property type="entry name" value="dsRBD_dom"/>
</dbReference>
<dbReference type="CDD" id="cd19869">
    <property type="entry name" value="DSRM_DCL_plant"/>
    <property type="match status" value="1"/>
</dbReference>
<dbReference type="Proteomes" id="UP001558713">
    <property type="component" value="Unassembled WGS sequence"/>
</dbReference>
<comment type="caution">
    <text evidence="5">The sequence shown here is derived from an EMBL/GenBank/DDBJ whole genome shotgun (WGS) entry which is preliminary data.</text>
</comment>
<dbReference type="AlphaFoldDB" id="A0ABD0ZVH1"/>
<gene>
    <name evidence="6" type="ORF">V5N11_001269</name>
    <name evidence="5" type="ORF">V5N11_011255</name>
</gene>
<evidence type="ECO:0000256" key="3">
    <source>
        <dbReference type="SAM" id="MobiDB-lite"/>
    </source>
</evidence>
<dbReference type="PANTHER" id="PTHR46205:SF3">
    <property type="entry name" value="LOQUACIOUS, ISOFORM B"/>
    <property type="match status" value="1"/>
</dbReference>
<dbReference type="InterPro" id="IPR051247">
    <property type="entry name" value="RLC_Component"/>
</dbReference>
<dbReference type="SUPFAM" id="SSF54768">
    <property type="entry name" value="dsRNA-binding domain-like"/>
    <property type="match status" value="1"/>
</dbReference>
<dbReference type="GO" id="GO:0003723">
    <property type="term" value="F:RNA binding"/>
    <property type="evidence" value="ECO:0007669"/>
    <property type="project" value="UniProtKB-UniRule"/>
</dbReference>
<feature type="region of interest" description="Disordered" evidence="3">
    <location>
        <begin position="1"/>
        <end position="40"/>
    </location>
</feature>
<keyword evidence="1 2" id="KW-0694">RNA-binding</keyword>
<dbReference type="Gene3D" id="3.30.160.20">
    <property type="match status" value="1"/>
</dbReference>
<dbReference type="EMBL" id="JBANAX010000662">
    <property type="protein sequence ID" value="KAL1198605.1"/>
    <property type="molecule type" value="Genomic_DNA"/>
</dbReference>
<dbReference type="EMBL" id="JBANAX010000514">
    <property type="protein sequence ID" value="KAL1205555.1"/>
    <property type="molecule type" value="Genomic_DNA"/>
</dbReference>
<feature type="domain" description="DRBM" evidence="4">
    <location>
        <begin position="115"/>
        <end position="192"/>
    </location>
</feature>
<evidence type="ECO:0000313" key="7">
    <source>
        <dbReference type="Proteomes" id="UP001558713"/>
    </source>
</evidence>
<name>A0ABD0ZVH1_CARAN</name>
<dbReference type="SMART" id="SM00358">
    <property type="entry name" value="DSRM"/>
    <property type="match status" value="1"/>
</dbReference>
<proteinExistence type="predicted"/>
<organism evidence="5 7">
    <name type="scientific">Cardamine amara subsp. amara</name>
    <dbReference type="NCBI Taxonomy" id="228776"/>
    <lineage>
        <taxon>Eukaryota</taxon>
        <taxon>Viridiplantae</taxon>
        <taxon>Streptophyta</taxon>
        <taxon>Embryophyta</taxon>
        <taxon>Tracheophyta</taxon>
        <taxon>Spermatophyta</taxon>
        <taxon>Magnoliopsida</taxon>
        <taxon>eudicotyledons</taxon>
        <taxon>Gunneridae</taxon>
        <taxon>Pentapetalae</taxon>
        <taxon>rosids</taxon>
        <taxon>malvids</taxon>
        <taxon>Brassicales</taxon>
        <taxon>Brassicaceae</taxon>
        <taxon>Cardamineae</taxon>
        <taxon>Cardamine</taxon>
    </lineage>
</organism>